<reference evidence="2" key="1">
    <citation type="journal article" date="2015" name="Nature">
        <title>Complex archaea that bridge the gap between prokaryotes and eukaryotes.</title>
        <authorList>
            <person name="Spang A."/>
            <person name="Saw J.H."/>
            <person name="Jorgensen S.L."/>
            <person name="Zaremba-Niedzwiedzka K."/>
            <person name="Martijn J."/>
            <person name="Lind A.E."/>
            <person name="van Eijk R."/>
            <person name="Schleper C."/>
            <person name="Guy L."/>
            <person name="Ettema T.J."/>
        </authorList>
    </citation>
    <scope>NUCLEOTIDE SEQUENCE</scope>
</reference>
<dbReference type="AlphaFoldDB" id="A0A0F9RIL9"/>
<feature type="domain" description="SprT-like" evidence="1">
    <location>
        <begin position="49"/>
        <end position="129"/>
    </location>
</feature>
<accession>A0A0F9RIL9</accession>
<proteinExistence type="predicted"/>
<feature type="non-terminal residue" evidence="2">
    <location>
        <position position="150"/>
    </location>
</feature>
<dbReference type="Pfam" id="PF10263">
    <property type="entry name" value="SprT-like"/>
    <property type="match status" value="1"/>
</dbReference>
<gene>
    <name evidence="2" type="ORF">LCGC14_0890710</name>
</gene>
<evidence type="ECO:0000259" key="1">
    <source>
        <dbReference type="Pfam" id="PF10263"/>
    </source>
</evidence>
<sequence length="150" mass="17392">MKHLQTLESYLDECGHTSKVTGALDRFAPQVGKDAGKLFSEFSKYRMARNTVTSRSGQISPRKKLIELHTELLVAGREEHRDQTLLHETAHLIIFLLYPESMRRHSRIKAHGVEWKMVMRQLGCQPDRCSNHDFLREAKIKKAKLMYACQ</sequence>
<dbReference type="GO" id="GO:0006950">
    <property type="term" value="P:response to stress"/>
    <property type="evidence" value="ECO:0007669"/>
    <property type="project" value="UniProtKB-ARBA"/>
</dbReference>
<dbReference type="EMBL" id="LAZR01002851">
    <property type="protein sequence ID" value="KKN24831.1"/>
    <property type="molecule type" value="Genomic_DNA"/>
</dbReference>
<dbReference type="InterPro" id="IPR006640">
    <property type="entry name" value="SprT-like_domain"/>
</dbReference>
<organism evidence="2">
    <name type="scientific">marine sediment metagenome</name>
    <dbReference type="NCBI Taxonomy" id="412755"/>
    <lineage>
        <taxon>unclassified sequences</taxon>
        <taxon>metagenomes</taxon>
        <taxon>ecological metagenomes</taxon>
    </lineage>
</organism>
<protein>
    <recommendedName>
        <fullName evidence="1">SprT-like domain-containing protein</fullName>
    </recommendedName>
</protein>
<evidence type="ECO:0000313" key="2">
    <source>
        <dbReference type="EMBL" id="KKN24831.1"/>
    </source>
</evidence>
<name>A0A0F9RIL9_9ZZZZ</name>
<comment type="caution">
    <text evidence="2">The sequence shown here is derived from an EMBL/GenBank/DDBJ whole genome shotgun (WGS) entry which is preliminary data.</text>
</comment>